<dbReference type="SUPFAM" id="SSF53784">
    <property type="entry name" value="Phosphofructokinase"/>
    <property type="match status" value="1"/>
</dbReference>
<keyword evidence="15" id="KW-1133">Transmembrane helix</keyword>
<dbReference type="VEuPathDB" id="TriTrypDB:BCY84_15251"/>
<feature type="binding site" evidence="14">
    <location>
        <begin position="303"/>
        <end position="305"/>
    </location>
    <ligand>
        <name>substrate</name>
    </ligand>
</feature>
<evidence type="ECO:0000313" key="17">
    <source>
        <dbReference type="EMBL" id="KAF5225211.1"/>
    </source>
</evidence>
<dbReference type="EC" id="2.7.1.11" evidence="14"/>
<dbReference type="AlphaFoldDB" id="A0A7J6YEL9"/>
<feature type="site" description="Important for substrate specificity; cannot use PPi as phosphoryl donor" evidence="14">
    <location>
        <position position="276"/>
    </location>
</feature>
<dbReference type="EMBL" id="JABDHM010000008">
    <property type="protein sequence ID" value="KAF5225211.1"/>
    <property type="molecule type" value="Genomic_DNA"/>
</dbReference>
<organism evidence="17 18">
    <name type="scientific">Trypanosoma cruzi</name>
    <dbReference type="NCBI Taxonomy" id="5693"/>
    <lineage>
        <taxon>Eukaryota</taxon>
        <taxon>Discoba</taxon>
        <taxon>Euglenozoa</taxon>
        <taxon>Kinetoplastea</taxon>
        <taxon>Metakinetoplastina</taxon>
        <taxon>Trypanosomatida</taxon>
        <taxon>Trypanosomatidae</taxon>
        <taxon>Trypanosoma</taxon>
        <taxon>Schizotrypanum</taxon>
    </lineage>
</organism>
<evidence type="ECO:0000256" key="3">
    <source>
        <dbReference type="ARBA" id="ARBA00022679"/>
    </source>
</evidence>
<dbReference type="InterPro" id="IPR000023">
    <property type="entry name" value="Phosphofructokinase_dom"/>
</dbReference>
<evidence type="ECO:0000256" key="2">
    <source>
        <dbReference type="ARBA" id="ARBA00002659"/>
    </source>
</evidence>
<keyword evidence="15" id="KW-0812">Transmembrane</keyword>
<accession>A0A7J6YEL9</accession>
<feature type="transmembrane region" description="Helical" evidence="15">
    <location>
        <begin position="12"/>
        <end position="34"/>
    </location>
</feature>
<keyword evidence="4 14" id="KW-0479">Metal-binding</keyword>
<evidence type="ECO:0000256" key="10">
    <source>
        <dbReference type="ARBA" id="ARBA00023152"/>
    </source>
</evidence>
<evidence type="ECO:0000256" key="15">
    <source>
        <dbReference type="SAM" id="Phobius"/>
    </source>
</evidence>
<evidence type="ECO:0000256" key="7">
    <source>
        <dbReference type="ARBA" id="ARBA00022840"/>
    </source>
</evidence>
<comment type="similarity">
    <text evidence="14">Belongs to the phosphofructokinase type A (PFKA) family. PPi-dependent PFK group II subfamily. Atypical ATP-dependent clade 'X' sub-subfamily.</text>
</comment>
<keyword evidence="6 14" id="KW-0418">Kinase</keyword>
<dbReference type="SMR" id="A0A7J6YEL9"/>
<sequence length="563" mass="62513">MASKEVRPYSNLMLNAHLLFFFFLLAFFFFLFSFCGSSFLCSLRHRLILTVSYACNALVRAKNKIKATKTLTTSSNQIMENRLRDTSRVVRSHAAPLNEVTQEDLKVERLHGRKYMNPSKKHVMREEFSDKIEHIMHDPRPQEGVHSELPVSISPLLCELAAPRQRIHFNPPETVVGIVTCGGICPGLNDVIRSLTLTAVNAYRVKRVIGFRFGYWGLSKKGSHTAMELYRTSVTSIHRYGGTILGSSRGPQDTSEMVDTLERLGVNILFTVGGDGTQRGALKIAEEAKRRGVNIAVFGIPKTIDNDLSFSHRTFGFETAVDKAVEAVRAAYAEAISLNYGVGVVKLMGRDSGFIAAEAAVASAQANVCLVPENPISEDIVMALIQRRFETSRSCVIIVAEGFGQDWEGGTGGHDASGNKKLTDIGVVLTKRIQAWLRKNKERYPNGTVKYIDPSYMIRACPPSANDALFCATLSTLAMHEAMAGATNCIIALRYNSYILVPIKVATSVRRVLDLRGQLWRQVREITVGLQDDVRAFKEAEVRRELEAISLVRERLIGQLSKL</sequence>
<feature type="binding site" evidence="14">
    <location>
        <begin position="348"/>
        <end position="350"/>
    </location>
    <ligand>
        <name>substrate</name>
    </ligand>
</feature>
<evidence type="ECO:0000256" key="14">
    <source>
        <dbReference type="HAMAP-Rule" id="MF_03186"/>
    </source>
</evidence>
<dbReference type="GO" id="GO:0005524">
    <property type="term" value="F:ATP binding"/>
    <property type="evidence" value="ECO:0007669"/>
    <property type="project" value="UniProtKB-KW"/>
</dbReference>
<evidence type="ECO:0000259" key="16">
    <source>
        <dbReference type="Pfam" id="PF00365"/>
    </source>
</evidence>
<evidence type="ECO:0000256" key="13">
    <source>
        <dbReference type="ARBA" id="ARBA00084116"/>
    </source>
</evidence>
<gene>
    <name evidence="14" type="primary">pfk</name>
    <name evidence="17" type="ORF">ECC02_001757</name>
</gene>
<evidence type="ECO:0000256" key="12">
    <source>
        <dbReference type="ARBA" id="ARBA00060503"/>
    </source>
</evidence>
<evidence type="ECO:0000256" key="4">
    <source>
        <dbReference type="ARBA" id="ARBA00022723"/>
    </source>
</evidence>
<feature type="binding site" evidence="14">
    <location>
        <position position="183"/>
    </location>
    <ligand>
        <name>ATP</name>
        <dbReference type="ChEBI" id="CHEBI:30616"/>
    </ligand>
</feature>
<dbReference type="PANTHER" id="PTHR45770">
    <property type="entry name" value="ATP-DEPENDENT 6-PHOSPHOFRUCTOKINASE 1"/>
    <property type="match status" value="1"/>
</dbReference>
<dbReference type="GO" id="GO:0003872">
    <property type="term" value="F:6-phosphofructokinase activity"/>
    <property type="evidence" value="ECO:0007669"/>
    <property type="project" value="UniProtKB-UniRule"/>
</dbReference>
<dbReference type="GO" id="GO:0006002">
    <property type="term" value="P:fructose 6-phosphate metabolic process"/>
    <property type="evidence" value="ECO:0007669"/>
    <property type="project" value="InterPro"/>
</dbReference>
<evidence type="ECO:0000256" key="8">
    <source>
        <dbReference type="ARBA" id="ARBA00022842"/>
    </source>
</evidence>
<evidence type="ECO:0000313" key="18">
    <source>
        <dbReference type="Proteomes" id="UP000583944"/>
    </source>
</evidence>
<feature type="active site" description="Proton acceptor" evidence="14">
    <location>
        <position position="305"/>
    </location>
</feature>
<proteinExistence type="inferred from homology"/>
<dbReference type="UniPathway" id="UPA00109">
    <property type="reaction ID" value="UER00182"/>
</dbReference>
<keyword evidence="9 14" id="KW-0576">Peroxisome</keyword>
<feature type="binding site" evidence="14">
    <location>
        <begin position="249"/>
        <end position="250"/>
    </location>
    <ligand>
        <name>ATP</name>
        <dbReference type="ChEBI" id="CHEBI:30616"/>
    </ligand>
</feature>
<comment type="pathway">
    <text evidence="14">Carbohydrate degradation; glycolysis; D-glyceraldehyde 3-phosphate and glycerone phosphate from D-glucose: step 3/4.</text>
</comment>
<keyword evidence="8 14" id="KW-0460">Magnesium</keyword>
<dbReference type="InterPro" id="IPR050929">
    <property type="entry name" value="PFKA"/>
</dbReference>
<comment type="cofactor">
    <cofactor evidence="1 14">
        <name>Mg(2+)</name>
        <dbReference type="ChEBI" id="CHEBI:18420"/>
    </cofactor>
</comment>
<feature type="binding site" evidence="14">
    <location>
        <begin position="456"/>
        <end position="459"/>
    </location>
    <ligand>
        <name>substrate</name>
    </ligand>
</feature>
<evidence type="ECO:0000256" key="6">
    <source>
        <dbReference type="ARBA" id="ARBA00022777"/>
    </source>
</evidence>
<feature type="binding site" evidence="14">
    <location>
        <begin position="274"/>
        <end position="277"/>
    </location>
    <ligand>
        <name>ATP</name>
        <dbReference type="ChEBI" id="CHEBI:30616"/>
    </ligand>
</feature>
<dbReference type="GO" id="GO:0046872">
    <property type="term" value="F:metal ion binding"/>
    <property type="evidence" value="ECO:0007669"/>
    <property type="project" value="UniProtKB-KW"/>
</dbReference>
<keyword evidence="3 14" id="KW-0808">Transferase</keyword>
<evidence type="ECO:0000256" key="1">
    <source>
        <dbReference type="ARBA" id="ARBA00001946"/>
    </source>
</evidence>
<dbReference type="HAMAP" id="MF_01981">
    <property type="entry name" value="Phosphofructokinase_II_X"/>
    <property type="match status" value="1"/>
</dbReference>
<evidence type="ECO:0000256" key="11">
    <source>
        <dbReference type="ARBA" id="ARBA00048070"/>
    </source>
</evidence>
<keyword evidence="15" id="KW-0472">Membrane</keyword>
<keyword evidence="13 14" id="KW-0327">Glycosome</keyword>
<dbReference type="VEuPathDB" id="TriTrypDB:ECC02_001757"/>
<protein>
    <recommendedName>
        <fullName evidence="14">ATP-dependent 6-phosphofructokinase</fullName>
        <shortName evidence="14">ATP-PFK</shortName>
        <shortName evidence="14">Phosphofructokinase</shortName>
        <ecNumber evidence="14">2.7.1.11</ecNumber>
    </recommendedName>
    <alternativeName>
        <fullName evidence="14">Phosphohexokinase</fullName>
    </alternativeName>
</protein>
<comment type="subcellular location">
    <subcellularLocation>
        <location evidence="12 14">Glycosome</location>
    </subcellularLocation>
</comment>
<dbReference type="InterPro" id="IPR012004">
    <property type="entry name" value="PyroP-dep_PFK_TP0108"/>
</dbReference>
<feature type="binding site" evidence="14">
    <location>
        <position position="401"/>
    </location>
    <ligand>
        <name>substrate</name>
    </ligand>
</feature>
<dbReference type="Gene3D" id="3.40.50.450">
    <property type="match status" value="1"/>
</dbReference>
<feature type="binding site" evidence="14">
    <location>
        <position position="275"/>
    </location>
    <ligand>
        <name>Mg(2+)</name>
        <dbReference type="ChEBI" id="CHEBI:18420"/>
        <note>catalytic</note>
    </ligand>
</feature>
<evidence type="ECO:0000256" key="9">
    <source>
        <dbReference type="ARBA" id="ARBA00023140"/>
    </source>
</evidence>
<comment type="activity regulation">
    <text evidence="14">Allosterically activated by AMP.</text>
</comment>
<comment type="function">
    <text evidence="2 14">Catalyzes the phosphorylation of D-fructose 6-phosphate to fructose 1,6-bisphosphate by ATP, the first committing step of glycolysis.</text>
</comment>
<dbReference type="Proteomes" id="UP000583944">
    <property type="component" value="Unassembled WGS sequence"/>
</dbReference>
<comment type="catalytic activity">
    <reaction evidence="11 14">
        <text>beta-D-fructose 6-phosphate + ATP = beta-D-fructose 1,6-bisphosphate + ADP + H(+)</text>
        <dbReference type="Rhea" id="RHEA:16109"/>
        <dbReference type="ChEBI" id="CHEBI:15378"/>
        <dbReference type="ChEBI" id="CHEBI:30616"/>
        <dbReference type="ChEBI" id="CHEBI:32966"/>
        <dbReference type="ChEBI" id="CHEBI:57634"/>
        <dbReference type="ChEBI" id="CHEBI:456216"/>
        <dbReference type="EC" id="2.7.1.11"/>
    </reaction>
</comment>
<dbReference type="Pfam" id="PF00365">
    <property type="entry name" value="PFK"/>
    <property type="match status" value="1"/>
</dbReference>
<dbReference type="InterPro" id="IPR022953">
    <property type="entry name" value="ATP_PFK"/>
</dbReference>
<dbReference type="GO" id="GO:0020015">
    <property type="term" value="C:glycosome"/>
    <property type="evidence" value="ECO:0007669"/>
    <property type="project" value="UniProtKB-SubCell"/>
</dbReference>
<reference evidence="17 18" key="1">
    <citation type="journal article" date="2019" name="Genome Biol. Evol.">
        <title>Nanopore Sequencing Significantly Improves Genome Assembly of the Protozoan Parasite Trypanosoma cruzi.</title>
        <authorList>
            <person name="Diaz-Viraque F."/>
            <person name="Pita S."/>
            <person name="Greif G."/>
            <person name="de Souza R.C.M."/>
            <person name="Iraola G."/>
            <person name="Robello C."/>
        </authorList>
    </citation>
    <scope>NUCLEOTIDE SEQUENCE [LARGE SCALE GENOMIC DNA]</scope>
    <source>
        <strain evidence="17 18">Berenice</strain>
    </source>
</reference>
<evidence type="ECO:0000256" key="5">
    <source>
        <dbReference type="ARBA" id="ARBA00022741"/>
    </source>
</evidence>
<keyword evidence="5 14" id="KW-0547">Nucleotide-binding</keyword>
<feature type="short sequence motif" description="Peroxisomal targeting signal" evidence="14">
    <location>
        <begin position="561"/>
        <end position="563"/>
    </location>
</feature>
<feature type="domain" description="Phosphofructokinase" evidence="16">
    <location>
        <begin position="176"/>
        <end position="479"/>
    </location>
</feature>
<dbReference type="NCBIfam" id="NF005301">
    <property type="entry name" value="PRK06830.1"/>
    <property type="match status" value="1"/>
</dbReference>
<dbReference type="FunFam" id="3.40.50.450:FF:000002">
    <property type="entry name" value="ATP-dependent 6-phosphofructokinase"/>
    <property type="match status" value="1"/>
</dbReference>
<comment type="caution">
    <text evidence="17">The sequence shown here is derived from an EMBL/GenBank/DDBJ whole genome shotgun (WGS) entry which is preliminary data.</text>
</comment>
<keyword evidence="7 14" id="KW-0067">ATP-binding</keyword>
<comment type="subunit">
    <text evidence="14">Homotetramer.</text>
</comment>
<name>A0A7J6YEL9_TRYCR</name>
<keyword evidence="10 14" id="KW-0324">Glycolysis</keyword>
<dbReference type="PRINTS" id="PR00476">
    <property type="entry name" value="PHFRCTKINASE"/>
</dbReference>
<keyword evidence="14" id="KW-0021">Allosteric enzyme</keyword>
<dbReference type="InterPro" id="IPR035966">
    <property type="entry name" value="PKF_sf"/>
</dbReference>